<dbReference type="SUPFAM" id="SSF54506">
    <property type="entry name" value="Diaminopimelate epimerase-like"/>
    <property type="match status" value="2"/>
</dbReference>
<dbReference type="Gene3D" id="3.10.310.10">
    <property type="entry name" value="Diaminopimelate Epimerase, Chain A, domain 1"/>
    <property type="match status" value="2"/>
</dbReference>
<proteinExistence type="inferred from homology"/>
<dbReference type="InterPro" id="IPR018510">
    <property type="entry name" value="DAP_epimerase_AS"/>
</dbReference>
<gene>
    <name evidence="8" type="primary">dapF</name>
    <name evidence="10" type="ORF">SAMN06265218_10458</name>
</gene>
<protein>
    <recommendedName>
        <fullName evidence="3 8">Diaminopimelate epimerase</fullName>
        <shortName evidence="8">DAP epimerase</shortName>
        <ecNumber evidence="3 8">5.1.1.7</ecNumber>
    </recommendedName>
    <alternativeName>
        <fullName evidence="8">PLP-independent amino acid racemase</fullName>
    </alternativeName>
</protein>
<keyword evidence="11" id="KW-1185">Reference proteome</keyword>
<dbReference type="Proteomes" id="UP000317593">
    <property type="component" value="Unassembled WGS sequence"/>
</dbReference>
<dbReference type="NCBIfam" id="TIGR00652">
    <property type="entry name" value="DapF"/>
    <property type="match status" value="1"/>
</dbReference>
<feature type="binding site" evidence="8">
    <location>
        <position position="20"/>
    </location>
    <ligand>
        <name>substrate</name>
    </ligand>
</feature>
<evidence type="ECO:0000256" key="4">
    <source>
        <dbReference type="ARBA" id="ARBA00022605"/>
    </source>
</evidence>
<organism evidence="10 11">
    <name type="scientific">Fodinibius sediminis</name>
    <dbReference type="NCBI Taxonomy" id="1214077"/>
    <lineage>
        <taxon>Bacteria</taxon>
        <taxon>Pseudomonadati</taxon>
        <taxon>Balneolota</taxon>
        <taxon>Balneolia</taxon>
        <taxon>Balneolales</taxon>
        <taxon>Balneolaceae</taxon>
        <taxon>Fodinibius</taxon>
    </lineage>
</organism>
<dbReference type="GO" id="GO:0005829">
    <property type="term" value="C:cytosol"/>
    <property type="evidence" value="ECO:0007669"/>
    <property type="project" value="TreeGrafter"/>
</dbReference>
<accession>A0A521BUP7</accession>
<comment type="subcellular location">
    <subcellularLocation>
        <location evidence="8">Cytoplasm</location>
    </subcellularLocation>
</comment>
<dbReference type="InterPro" id="IPR001653">
    <property type="entry name" value="DAP_epimerase_DapF"/>
</dbReference>
<keyword evidence="6 8" id="KW-0413">Isomerase</keyword>
<keyword evidence="4 8" id="KW-0028">Amino-acid biosynthesis</keyword>
<feature type="active site" evidence="9">
    <location>
        <position position="84"/>
    </location>
</feature>
<evidence type="ECO:0000256" key="1">
    <source>
        <dbReference type="ARBA" id="ARBA00005196"/>
    </source>
</evidence>
<dbReference type="GO" id="GO:0008837">
    <property type="term" value="F:diaminopimelate epimerase activity"/>
    <property type="evidence" value="ECO:0007669"/>
    <property type="project" value="UniProtKB-UniRule"/>
</dbReference>
<feature type="site" description="Could be important to modulate the pK values of the two catalytic cysteine residues" evidence="8">
    <location>
        <position position="152"/>
    </location>
</feature>
<feature type="binding site" evidence="8">
    <location>
        <begin position="205"/>
        <end position="206"/>
    </location>
    <ligand>
        <name>substrate</name>
    </ligand>
</feature>
<evidence type="ECO:0000313" key="10">
    <source>
        <dbReference type="EMBL" id="SMO50893.1"/>
    </source>
</evidence>
<dbReference type="EC" id="5.1.1.7" evidence="3 8"/>
<comment type="subunit">
    <text evidence="8">Homodimer.</text>
</comment>
<sequence length="280" mass="31622">MMTNDNRQTIPFTKMQGAGNDFVVVNNTKQLFSQNTLIELTPKLCDRKYGVGSDGLLALCRAEQDEADYTMFYRNPDGSDAGMCGNGARCIALFARTLGFGEEHTFNVHDRLYRAIVTGDHEVRISFPVETSVNEIMVNNRKMWELNTGTEHVVVAVDSDTLQQKDHLREDGETLRYHSAFQPRGTNVNFISGIHESKLRLQTYERGVENLTLACGTGAIASALAWHHLEKPTRPRQPYEVITEGGVLRIYFKYNPQTLTYSNLELEGPAHFVFEGSYFI</sequence>
<evidence type="ECO:0000256" key="8">
    <source>
        <dbReference type="HAMAP-Rule" id="MF_00197"/>
    </source>
</evidence>
<comment type="similarity">
    <text evidence="2 8">Belongs to the diaminopimelate epimerase family.</text>
</comment>
<dbReference type="HAMAP" id="MF_00197">
    <property type="entry name" value="DAP_epimerase"/>
    <property type="match status" value="1"/>
</dbReference>
<dbReference type="EMBL" id="FXTH01000004">
    <property type="protein sequence ID" value="SMO50893.1"/>
    <property type="molecule type" value="Genomic_DNA"/>
</dbReference>
<dbReference type="PANTHER" id="PTHR31689">
    <property type="entry name" value="DIAMINOPIMELATE EPIMERASE, CHLOROPLASTIC"/>
    <property type="match status" value="1"/>
</dbReference>
<evidence type="ECO:0000256" key="7">
    <source>
        <dbReference type="ARBA" id="ARBA00051712"/>
    </source>
</evidence>
<comment type="pathway">
    <text evidence="1 8">Amino-acid biosynthesis; L-lysine biosynthesis via DAP pathway; DL-2,6-diaminopimelate from LL-2,6-diaminopimelate: step 1/1.</text>
</comment>
<reference evidence="10 11" key="1">
    <citation type="submission" date="2017-05" db="EMBL/GenBank/DDBJ databases">
        <authorList>
            <person name="Varghese N."/>
            <person name="Submissions S."/>
        </authorList>
    </citation>
    <scope>NUCLEOTIDE SEQUENCE [LARGE SCALE GENOMIC DNA]</scope>
    <source>
        <strain evidence="10 11">DSM 21194</strain>
    </source>
</reference>
<feature type="binding site" evidence="8">
    <location>
        <begin position="216"/>
        <end position="217"/>
    </location>
    <ligand>
        <name>substrate</name>
    </ligand>
</feature>
<feature type="active site" description="Proton acceptor" evidence="8">
    <location>
        <position position="215"/>
    </location>
</feature>
<feature type="binding site" evidence="8">
    <location>
        <position position="187"/>
    </location>
    <ligand>
        <name>substrate</name>
    </ligand>
</feature>
<dbReference type="UniPathway" id="UPA00034">
    <property type="reaction ID" value="UER00025"/>
</dbReference>
<feature type="site" description="Could be important to modulate the pK values of the two catalytic cysteine residues" evidence="8">
    <location>
        <position position="205"/>
    </location>
</feature>
<dbReference type="AlphaFoldDB" id="A0A521BUP7"/>
<feature type="binding site" evidence="8">
    <location>
        <position position="75"/>
    </location>
    <ligand>
        <name>substrate</name>
    </ligand>
</feature>
<dbReference type="GO" id="GO:0009089">
    <property type="term" value="P:lysine biosynthetic process via diaminopimelate"/>
    <property type="evidence" value="ECO:0007669"/>
    <property type="project" value="UniProtKB-UniRule"/>
</dbReference>
<evidence type="ECO:0000313" key="11">
    <source>
        <dbReference type="Proteomes" id="UP000317593"/>
    </source>
</evidence>
<name>A0A521BUP7_9BACT</name>
<evidence type="ECO:0000256" key="9">
    <source>
        <dbReference type="PROSITE-ProRule" id="PRU10125"/>
    </source>
</evidence>
<evidence type="ECO:0000256" key="2">
    <source>
        <dbReference type="ARBA" id="ARBA00010219"/>
    </source>
</evidence>
<comment type="caution">
    <text evidence="8">Lacks conserved residue(s) required for the propagation of feature annotation.</text>
</comment>
<feature type="active site" description="Proton donor" evidence="8">
    <location>
        <position position="84"/>
    </location>
</feature>
<comment type="function">
    <text evidence="8">Catalyzes the stereoinversion of LL-2,6-diaminopimelate (L,L-DAP) to meso-diaminopimelate (meso-DAP), a precursor of L-lysine and an essential component of the bacterial peptidoglycan.</text>
</comment>
<evidence type="ECO:0000256" key="3">
    <source>
        <dbReference type="ARBA" id="ARBA00013080"/>
    </source>
</evidence>
<dbReference type="Pfam" id="PF01678">
    <property type="entry name" value="DAP_epimerase"/>
    <property type="match status" value="2"/>
</dbReference>
<dbReference type="RefSeq" id="WP_246068285.1">
    <property type="nucleotide sequence ID" value="NZ_FXTH01000004.1"/>
</dbReference>
<keyword evidence="8" id="KW-0963">Cytoplasm</keyword>
<comment type="catalytic activity">
    <reaction evidence="7 8">
        <text>(2S,6S)-2,6-diaminopimelate = meso-2,6-diaminopimelate</text>
        <dbReference type="Rhea" id="RHEA:15393"/>
        <dbReference type="ChEBI" id="CHEBI:57609"/>
        <dbReference type="ChEBI" id="CHEBI:57791"/>
        <dbReference type="EC" id="5.1.1.7"/>
    </reaction>
</comment>
<dbReference type="PANTHER" id="PTHR31689:SF0">
    <property type="entry name" value="DIAMINOPIMELATE EPIMERASE"/>
    <property type="match status" value="1"/>
</dbReference>
<evidence type="ECO:0000256" key="5">
    <source>
        <dbReference type="ARBA" id="ARBA00023154"/>
    </source>
</evidence>
<feature type="binding site" evidence="8">
    <location>
        <begin position="85"/>
        <end position="86"/>
    </location>
    <ligand>
        <name>substrate</name>
    </ligand>
</feature>
<dbReference type="PROSITE" id="PS01326">
    <property type="entry name" value="DAP_EPIMERASE"/>
    <property type="match status" value="1"/>
</dbReference>
<evidence type="ECO:0000256" key="6">
    <source>
        <dbReference type="ARBA" id="ARBA00023235"/>
    </source>
</evidence>
<keyword evidence="5 8" id="KW-0457">Lysine biosynthesis</keyword>